<proteinExistence type="predicted"/>
<evidence type="ECO:0000313" key="2">
    <source>
        <dbReference type="Proteomes" id="UP001632037"/>
    </source>
</evidence>
<gene>
    <name evidence="1" type="ORF">V7S43_010581</name>
</gene>
<comment type="caution">
    <text evidence="1">The sequence shown here is derived from an EMBL/GenBank/DDBJ whole genome shotgun (WGS) entry which is preliminary data.</text>
</comment>
<organism evidence="1 2">
    <name type="scientific">Phytophthora oleae</name>
    <dbReference type="NCBI Taxonomy" id="2107226"/>
    <lineage>
        <taxon>Eukaryota</taxon>
        <taxon>Sar</taxon>
        <taxon>Stramenopiles</taxon>
        <taxon>Oomycota</taxon>
        <taxon>Peronosporomycetes</taxon>
        <taxon>Peronosporales</taxon>
        <taxon>Peronosporaceae</taxon>
        <taxon>Phytophthora</taxon>
    </lineage>
</organism>
<dbReference type="Proteomes" id="UP001632037">
    <property type="component" value="Unassembled WGS sequence"/>
</dbReference>
<sequence>MIENMKTYHVINPLTNMSEKQRQVCTPGGACPEGAKVVKKSRAPNNYFKTLRRVDRLLNVQRHYTACPNSAQC</sequence>
<reference evidence="1 2" key="1">
    <citation type="submission" date="2024-09" db="EMBL/GenBank/DDBJ databases">
        <title>Genome sequencing and assembly of Phytophthora oleae, isolate VK10A, causative agent of rot of olive drupes.</title>
        <authorList>
            <person name="Conti Taguali S."/>
            <person name="Riolo M."/>
            <person name="La Spada F."/>
            <person name="Cacciola S.O."/>
            <person name="Dionisio G."/>
        </authorList>
    </citation>
    <scope>NUCLEOTIDE SEQUENCE [LARGE SCALE GENOMIC DNA]</scope>
    <source>
        <strain evidence="1 2">VK10A</strain>
    </source>
</reference>
<accession>A0ABD3FFF9</accession>
<dbReference type="EMBL" id="JBIMZQ010000024">
    <property type="protein sequence ID" value="KAL3664254.1"/>
    <property type="molecule type" value="Genomic_DNA"/>
</dbReference>
<protein>
    <submittedName>
        <fullName evidence="1">Uncharacterized protein</fullName>
    </submittedName>
</protein>
<keyword evidence="2" id="KW-1185">Reference proteome</keyword>
<dbReference type="AlphaFoldDB" id="A0ABD3FFF9"/>
<evidence type="ECO:0000313" key="1">
    <source>
        <dbReference type="EMBL" id="KAL3664254.1"/>
    </source>
</evidence>
<name>A0ABD3FFF9_9STRA</name>